<name>A0A1F2PJ46_9FIRM</name>
<proteinExistence type="predicted"/>
<protein>
    <recommendedName>
        <fullName evidence="3">N-acetyltransferase domain-containing protein</fullName>
    </recommendedName>
</protein>
<evidence type="ECO:0000313" key="2">
    <source>
        <dbReference type="Proteomes" id="UP000176244"/>
    </source>
</evidence>
<dbReference type="EMBL" id="LKEU01000028">
    <property type="protein sequence ID" value="OFV70746.1"/>
    <property type="molecule type" value="Genomic_DNA"/>
</dbReference>
<comment type="caution">
    <text evidence="1">The sequence shown here is derived from an EMBL/GenBank/DDBJ whole genome shotgun (WGS) entry which is preliminary data.</text>
</comment>
<organism evidence="1 2">
    <name type="scientific">Acetobacterium wieringae</name>
    <dbReference type="NCBI Taxonomy" id="52694"/>
    <lineage>
        <taxon>Bacteria</taxon>
        <taxon>Bacillati</taxon>
        <taxon>Bacillota</taxon>
        <taxon>Clostridia</taxon>
        <taxon>Eubacteriales</taxon>
        <taxon>Eubacteriaceae</taxon>
        <taxon>Acetobacterium</taxon>
    </lineage>
</organism>
<gene>
    <name evidence="1" type="ORF">ACWI_17660</name>
</gene>
<evidence type="ECO:0000313" key="1">
    <source>
        <dbReference type="EMBL" id="OFV70746.1"/>
    </source>
</evidence>
<accession>A0A1F2PJ46</accession>
<sequence>MIKIGFPRAFSQIQALFPEKEKERDLYIVAEDTAKSEVLGAVRFFYGEEQVDIYEMIMTFQGDQAMAVFDGIIRTLLYKMAEEGCTTLSVQGATGEFAAYFKDHEFIEEGETLIHRDFVGEFFKPCAGCSEK</sequence>
<dbReference type="OrthoDB" id="1778245at2"/>
<dbReference type="RefSeq" id="WP_070371076.1">
    <property type="nucleotide sequence ID" value="NZ_LKEU01000028.1"/>
</dbReference>
<evidence type="ECO:0008006" key="3">
    <source>
        <dbReference type="Google" id="ProtNLM"/>
    </source>
</evidence>
<dbReference type="STRING" id="52694.ACWI_17660"/>
<reference evidence="1 2" key="1">
    <citation type="submission" date="2015-09" db="EMBL/GenBank/DDBJ databases">
        <title>Genome sequence of Acetobacterium wieringae DSM 1911.</title>
        <authorList>
            <person name="Poehlein A."/>
            <person name="Bengelsdorf F.R."/>
            <person name="Schiel-Bengelsdorf B."/>
            <person name="Duerre P."/>
            <person name="Daniel R."/>
        </authorList>
    </citation>
    <scope>NUCLEOTIDE SEQUENCE [LARGE SCALE GENOMIC DNA]</scope>
    <source>
        <strain evidence="1 2">DSM 1911</strain>
    </source>
</reference>
<dbReference type="AlphaFoldDB" id="A0A1F2PJ46"/>
<dbReference type="Proteomes" id="UP000176244">
    <property type="component" value="Unassembled WGS sequence"/>
</dbReference>